<keyword evidence="6" id="KW-1185">Reference proteome</keyword>
<dbReference type="Pfam" id="PF03061">
    <property type="entry name" value="4HBT"/>
    <property type="match status" value="1"/>
</dbReference>
<dbReference type="KEGG" id="wfu:AXE80_11360"/>
<evidence type="ECO:0000313" key="6">
    <source>
        <dbReference type="Proteomes" id="UP000092967"/>
    </source>
</evidence>
<dbReference type="InterPro" id="IPR040170">
    <property type="entry name" value="Cytosol_ACT"/>
</dbReference>
<dbReference type="AlphaFoldDB" id="A0A1B1Y7T6"/>
<gene>
    <name evidence="5" type="ORF">AXE80_11360</name>
</gene>
<organism evidence="5 6">
    <name type="scientific">Wenyingzhuangia fucanilytica</name>
    <dbReference type="NCBI Taxonomy" id="1790137"/>
    <lineage>
        <taxon>Bacteria</taxon>
        <taxon>Pseudomonadati</taxon>
        <taxon>Bacteroidota</taxon>
        <taxon>Flavobacteriia</taxon>
        <taxon>Flavobacteriales</taxon>
        <taxon>Flavobacteriaceae</taxon>
        <taxon>Wenyingzhuangia</taxon>
    </lineage>
</organism>
<dbReference type="Gene3D" id="3.10.129.10">
    <property type="entry name" value="Hotdog Thioesterase"/>
    <property type="match status" value="1"/>
</dbReference>
<dbReference type="PROSITE" id="PS51770">
    <property type="entry name" value="HOTDOG_ACOT"/>
    <property type="match status" value="1"/>
</dbReference>
<comment type="similarity">
    <text evidence="1">Belongs to the acyl coenzyme A hydrolase family.</text>
</comment>
<dbReference type="InterPro" id="IPR006683">
    <property type="entry name" value="Thioestr_dom"/>
</dbReference>
<protein>
    <submittedName>
        <fullName evidence="5">Acyl-CoA thioesterase</fullName>
    </submittedName>
</protein>
<feature type="domain" description="HotDog ACOT-type" evidence="4">
    <location>
        <begin position="9"/>
        <end position="121"/>
    </location>
</feature>
<sequence length="185" mass="20804">MDTLIKSPQDSAVEITELMKPMNSNFSGKIHGGYILNLMDQIAFACASKYSGAYCVTASVNTVNFLNPVEVGEFLTLKARVNYVGKTSMTVGIRVISENIQTGVKKHCNSSYFVMVAKTTTGENVTVPKLKLRNSEDVRRFIRSKSRLETNKLRRQAFSKAAFNYKEHLEELKDYNVYIDPSLLD</sequence>
<dbReference type="PANTHER" id="PTHR11049:SF16">
    <property type="entry name" value="PROTEIN VDLD"/>
    <property type="match status" value="1"/>
</dbReference>
<dbReference type="InterPro" id="IPR029069">
    <property type="entry name" value="HotDog_dom_sf"/>
</dbReference>
<dbReference type="GO" id="GO:0006637">
    <property type="term" value="P:acyl-CoA metabolic process"/>
    <property type="evidence" value="ECO:0007669"/>
    <property type="project" value="TreeGrafter"/>
</dbReference>
<reference evidence="5 6" key="1">
    <citation type="submission" date="2016-02" db="EMBL/GenBank/DDBJ databases">
        <authorList>
            <person name="Wen L."/>
            <person name="He K."/>
            <person name="Yang H."/>
        </authorList>
    </citation>
    <scope>NUCLEOTIDE SEQUENCE [LARGE SCALE GENOMIC DNA]</scope>
    <source>
        <strain evidence="5 6">CZ1127</strain>
    </source>
</reference>
<dbReference type="CDD" id="cd03442">
    <property type="entry name" value="BFIT_BACH"/>
    <property type="match status" value="1"/>
</dbReference>
<evidence type="ECO:0000256" key="3">
    <source>
        <dbReference type="PROSITE-ProRule" id="PRU01106"/>
    </source>
</evidence>
<dbReference type="GO" id="GO:0005829">
    <property type="term" value="C:cytosol"/>
    <property type="evidence" value="ECO:0007669"/>
    <property type="project" value="TreeGrafter"/>
</dbReference>
<dbReference type="Proteomes" id="UP000092967">
    <property type="component" value="Chromosome"/>
</dbReference>
<accession>A0A1B1Y7T6</accession>
<dbReference type="SUPFAM" id="SSF54637">
    <property type="entry name" value="Thioesterase/thiol ester dehydrase-isomerase"/>
    <property type="match status" value="1"/>
</dbReference>
<dbReference type="EMBL" id="CP014224">
    <property type="protein sequence ID" value="ANW96842.1"/>
    <property type="molecule type" value="Genomic_DNA"/>
</dbReference>
<keyword evidence="2 3" id="KW-0378">Hydrolase</keyword>
<dbReference type="InterPro" id="IPR033120">
    <property type="entry name" value="HOTDOG_ACOT"/>
</dbReference>
<evidence type="ECO:0000256" key="1">
    <source>
        <dbReference type="ARBA" id="ARBA00010458"/>
    </source>
</evidence>
<dbReference type="OrthoDB" id="9801856at2"/>
<dbReference type="GO" id="GO:0052816">
    <property type="term" value="F:long-chain fatty acyl-CoA hydrolase activity"/>
    <property type="evidence" value="ECO:0007669"/>
    <property type="project" value="TreeGrafter"/>
</dbReference>
<dbReference type="PANTHER" id="PTHR11049">
    <property type="entry name" value="ACYL COENZYME A THIOESTER HYDROLASE"/>
    <property type="match status" value="1"/>
</dbReference>
<evidence type="ECO:0000313" key="5">
    <source>
        <dbReference type="EMBL" id="ANW96842.1"/>
    </source>
</evidence>
<dbReference type="STRING" id="1790137.AXE80_11360"/>
<dbReference type="RefSeq" id="WP_068827410.1">
    <property type="nucleotide sequence ID" value="NZ_CP014224.1"/>
</dbReference>
<name>A0A1B1Y7T6_9FLAO</name>
<proteinExistence type="inferred from homology"/>
<evidence type="ECO:0000259" key="4">
    <source>
        <dbReference type="PROSITE" id="PS51770"/>
    </source>
</evidence>
<evidence type="ECO:0000256" key="2">
    <source>
        <dbReference type="ARBA" id="ARBA00022801"/>
    </source>
</evidence>